<dbReference type="AlphaFoldDB" id="A0A1G6BNS5"/>
<dbReference type="Proteomes" id="UP000182508">
    <property type="component" value="Unassembled WGS sequence"/>
</dbReference>
<name>A0A1G6BNS5_9STRE</name>
<proteinExistence type="predicted"/>
<evidence type="ECO:0000313" key="2">
    <source>
        <dbReference type="Proteomes" id="UP000182508"/>
    </source>
</evidence>
<dbReference type="RefSeq" id="WP_074485962.1">
    <property type="nucleotide sequence ID" value="NZ_FMXP01000013.1"/>
</dbReference>
<dbReference type="STRING" id="439219.SAMN02910293_01120"/>
<dbReference type="EMBL" id="FMXP01000013">
    <property type="protein sequence ID" value="SDB22215.1"/>
    <property type="molecule type" value="Genomic_DNA"/>
</dbReference>
<accession>A0A1G6BNS5</accession>
<sequence length="202" mass="22789">MIDTGKVKLLKRMMGALALILTFCLGLGFGQMGNQGKTETTSKKEVTKTVTSKDSLTEKQVEQFLIAYFTKKDLEENRNRYKEYMTEGMYNAIVSEENKAQNQTYKGFVINFEFQSADIYIDQTNKSVICEVTYTNDLLQKKDNLEGAQTGVINRTTIKLDYIEVDKTYLINQMSSLIITDSANPTATQEAYGDVTPSLSDN</sequence>
<evidence type="ECO:0000313" key="1">
    <source>
        <dbReference type="EMBL" id="SDB22215.1"/>
    </source>
</evidence>
<protein>
    <recommendedName>
        <fullName evidence="3">Parvulin-like peptidyl-prolyl isomerase</fullName>
    </recommendedName>
</protein>
<evidence type="ECO:0008006" key="3">
    <source>
        <dbReference type="Google" id="ProtNLM"/>
    </source>
</evidence>
<keyword evidence="2" id="KW-1185">Reference proteome</keyword>
<gene>
    <name evidence="1" type="ORF">SAMN02910293_01120</name>
</gene>
<organism evidence="1 2">
    <name type="scientific">Streptococcus henryi</name>
    <dbReference type="NCBI Taxonomy" id="439219"/>
    <lineage>
        <taxon>Bacteria</taxon>
        <taxon>Bacillati</taxon>
        <taxon>Bacillota</taxon>
        <taxon>Bacilli</taxon>
        <taxon>Lactobacillales</taxon>
        <taxon>Streptococcaceae</taxon>
        <taxon>Streptococcus</taxon>
    </lineage>
</organism>
<reference evidence="1 2" key="1">
    <citation type="submission" date="2016-10" db="EMBL/GenBank/DDBJ databases">
        <authorList>
            <person name="de Groot N.N."/>
        </authorList>
    </citation>
    <scope>NUCLEOTIDE SEQUENCE [LARGE SCALE GENOMIC DNA]</scope>
    <source>
        <strain evidence="1 2">A-4</strain>
    </source>
</reference>